<name>V7BQV6_PHAVU</name>
<feature type="domain" description="CHCH" evidence="3">
    <location>
        <begin position="118"/>
        <end position="149"/>
    </location>
</feature>
<dbReference type="AlphaFoldDB" id="V7BQV6"/>
<feature type="compositionally biased region" description="Low complexity" evidence="2">
    <location>
        <begin position="23"/>
        <end position="36"/>
    </location>
</feature>
<evidence type="ECO:0000313" key="5">
    <source>
        <dbReference type="Proteomes" id="UP000000226"/>
    </source>
</evidence>
<dbReference type="GO" id="GO:0005739">
    <property type="term" value="C:mitochondrion"/>
    <property type="evidence" value="ECO:0007669"/>
    <property type="project" value="TreeGrafter"/>
</dbReference>
<organism evidence="4 5">
    <name type="scientific">Phaseolus vulgaris</name>
    <name type="common">Kidney bean</name>
    <name type="synonym">French bean</name>
    <dbReference type="NCBI Taxonomy" id="3885"/>
    <lineage>
        <taxon>Eukaryota</taxon>
        <taxon>Viridiplantae</taxon>
        <taxon>Streptophyta</taxon>
        <taxon>Embryophyta</taxon>
        <taxon>Tracheophyta</taxon>
        <taxon>Spermatophyta</taxon>
        <taxon>Magnoliopsida</taxon>
        <taxon>eudicotyledons</taxon>
        <taxon>Gunneridae</taxon>
        <taxon>Pentapetalae</taxon>
        <taxon>rosids</taxon>
        <taxon>fabids</taxon>
        <taxon>Fabales</taxon>
        <taxon>Fabaceae</taxon>
        <taxon>Papilionoideae</taxon>
        <taxon>50 kb inversion clade</taxon>
        <taxon>NPAAA clade</taxon>
        <taxon>indigoferoid/millettioid clade</taxon>
        <taxon>Phaseoleae</taxon>
        <taxon>Phaseolus</taxon>
    </lineage>
</organism>
<proteinExistence type="predicted"/>
<dbReference type="OMA" id="YNTIRIE"/>
<feature type="compositionally biased region" description="Pro residues" evidence="2">
    <location>
        <begin position="37"/>
        <end position="49"/>
    </location>
</feature>
<dbReference type="InterPro" id="IPR010625">
    <property type="entry name" value="CHCH"/>
</dbReference>
<dbReference type="EMBL" id="CM002293">
    <property type="protein sequence ID" value="ESW20349.1"/>
    <property type="molecule type" value="Genomic_DNA"/>
</dbReference>
<dbReference type="Proteomes" id="UP000000226">
    <property type="component" value="Chromosome 6"/>
</dbReference>
<feature type="non-terminal residue" evidence="4">
    <location>
        <position position="1"/>
    </location>
</feature>
<dbReference type="InterPro" id="IPR055304">
    <property type="entry name" value="CHCHD2/10-like"/>
</dbReference>
<accession>V7BQV6</accession>
<evidence type="ECO:0000259" key="3">
    <source>
        <dbReference type="Pfam" id="PF06747"/>
    </source>
</evidence>
<dbReference type="STRING" id="3885.V7BQV6"/>
<dbReference type="Gramene" id="ESW20349">
    <property type="protein sequence ID" value="ESW20349"/>
    <property type="gene ID" value="PHAVU_006G201300g"/>
</dbReference>
<evidence type="ECO:0000256" key="2">
    <source>
        <dbReference type="SAM" id="MobiDB-lite"/>
    </source>
</evidence>
<dbReference type="GO" id="GO:0005634">
    <property type="term" value="C:nucleus"/>
    <property type="evidence" value="ECO:0007669"/>
    <property type="project" value="TreeGrafter"/>
</dbReference>
<dbReference type="InterPro" id="IPR009069">
    <property type="entry name" value="Cys_alpha_HP_mot_SF"/>
</dbReference>
<dbReference type="eggNOG" id="KOG4090">
    <property type="taxonomic scope" value="Eukaryota"/>
</dbReference>
<feature type="region of interest" description="Disordered" evidence="2">
    <location>
        <begin position="22"/>
        <end position="59"/>
    </location>
</feature>
<dbReference type="SUPFAM" id="SSF47072">
    <property type="entry name" value="Cysteine alpha-hairpin motif"/>
    <property type="match status" value="1"/>
</dbReference>
<dbReference type="Pfam" id="PF06747">
    <property type="entry name" value="CHCH"/>
    <property type="match status" value="1"/>
</dbReference>
<keyword evidence="5" id="KW-1185">Reference proteome</keyword>
<evidence type="ECO:0000313" key="4">
    <source>
        <dbReference type="EMBL" id="ESW20349.1"/>
    </source>
</evidence>
<gene>
    <name evidence="4" type="ORF">PHAVU_006G201300g</name>
</gene>
<reference evidence="5" key="1">
    <citation type="journal article" date="2014" name="Nat. Genet.">
        <title>A reference genome for common bean and genome-wide analysis of dual domestications.</title>
        <authorList>
            <person name="Schmutz J."/>
            <person name="McClean P.E."/>
            <person name="Mamidi S."/>
            <person name="Wu G.A."/>
            <person name="Cannon S.B."/>
            <person name="Grimwood J."/>
            <person name="Jenkins J."/>
            <person name="Shu S."/>
            <person name="Song Q."/>
            <person name="Chavarro C."/>
            <person name="Torres-Torres M."/>
            <person name="Geffroy V."/>
            <person name="Moghaddam S.M."/>
            <person name="Gao D."/>
            <person name="Abernathy B."/>
            <person name="Barry K."/>
            <person name="Blair M."/>
            <person name="Brick M.A."/>
            <person name="Chovatia M."/>
            <person name="Gepts P."/>
            <person name="Goodstein D.M."/>
            <person name="Gonzales M."/>
            <person name="Hellsten U."/>
            <person name="Hyten D.L."/>
            <person name="Jia G."/>
            <person name="Kelly J.D."/>
            <person name="Kudrna D."/>
            <person name="Lee R."/>
            <person name="Richard M.M."/>
            <person name="Miklas P.N."/>
            <person name="Osorno J.M."/>
            <person name="Rodrigues J."/>
            <person name="Thareau V."/>
            <person name="Urrea C.A."/>
            <person name="Wang M."/>
            <person name="Yu Y."/>
            <person name="Zhang M."/>
            <person name="Wing R.A."/>
            <person name="Cregan P.B."/>
            <person name="Rokhsar D.S."/>
            <person name="Jackson S.A."/>
        </authorList>
    </citation>
    <scope>NUCLEOTIDE SEQUENCE [LARGE SCALE GENOMIC DNA]</scope>
    <source>
        <strain evidence="5">cv. G19833</strain>
    </source>
</reference>
<dbReference type="PANTHER" id="PTHR13523:SF2">
    <property type="entry name" value="COILED-COIL-HELIX-COILED-COIL-HELIX DOMAIN CONTAINING 2, ISOFORM A-RELATED"/>
    <property type="match status" value="1"/>
</dbReference>
<evidence type="ECO:0000256" key="1">
    <source>
        <dbReference type="ARBA" id="ARBA00023157"/>
    </source>
</evidence>
<dbReference type="OrthoDB" id="1106148at2759"/>
<sequence>FKYYNTIRIEIFSLLRLNKMPRRSSGGRSARSASRPAPRPVNSAPPPAPAQSGNRGGSLFGTVAEGMAFGGGVAVVNRALDSALGPRTIQHETVTTGPSTAVPAATANSFGSDACNMHSKSFQDCLNSYGDDISKCQFYMESLAECRRNSGATFNA</sequence>
<dbReference type="PANTHER" id="PTHR13523">
    <property type="entry name" value="COILED-COIL-HELIX-COILED-COIL-HELIX DOMAIN CONTAINING 2/NUR77"/>
    <property type="match status" value="1"/>
</dbReference>
<protein>
    <recommendedName>
        <fullName evidence="3">CHCH domain-containing protein</fullName>
    </recommendedName>
</protein>
<dbReference type="GO" id="GO:0007005">
    <property type="term" value="P:mitochondrion organization"/>
    <property type="evidence" value="ECO:0007669"/>
    <property type="project" value="InterPro"/>
</dbReference>
<keyword evidence="1" id="KW-1015">Disulfide bond</keyword>